<accession>A0A3L8PL81</accession>
<dbReference type="SUPFAM" id="SSF51246">
    <property type="entry name" value="Rudiment single hybrid motif"/>
    <property type="match status" value="1"/>
</dbReference>
<name>A0A3L8PL81_9ACTN</name>
<dbReference type="AlphaFoldDB" id="A0A3L8PL81"/>
<evidence type="ECO:0000256" key="2">
    <source>
        <dbReference type="ARBA" id="ARBA00004956"/>
    </source>
</evidence>
<evidence type="ECO:0000256" key="8">
    <source>
        <dbReference type="PROSITE-ProRule" id="PRU00409"/>
    </source>
</evidence>
<sequence>MKVLIANRGEIADRIQRAALALGAHVQRVHAANEAPPDVSSRELATAGAGAYLDIAALITVALDTGCTHVHPGYGFLSENADLARACADAGLVFVGPSPEILELFGDKGTARDHADKVGVPVMPATGPDASLDEVRALFDAHPEGIMIKATAGGGGRGMRQVYRRDDLDPAYASCRSEARRAFGTDTVYAERLMPDAKHIELQVLGDGCGALTTFAERECSVQRRHQKILEFAPSPSLNDAERDLLLDLARRLIEPLDYRGLATVEFLVSAASLGSPDGSELDAAFIEVNPRVQVEHTVTEEILGVDLVQAQLQVARGLSLAELGLSDPRTPPPGVFAIQSRVNAERVDGGVAVAATGTVTAFEPPAGVRVDSHARVGLHIDGAFDSLLAKVITRTEGSWREACDAAAQALAALRIEGVETNVDLLSRLLRDPQVTTGSVTTDHLDALLAEERSGDVATDDEHLVASFAGTVVAVHAAAGETIGSRAPVLTLEAMKMEHPVAVAVPSRVVALHVAVGDQVVPGDVLATLEPDHAHVEDDAAGDDIDLDHIRPDLAELHARRELTRDAARPAAVAKRHARGHLMAREWIDVLVDEHSFLEYGSLPVAAQRSRRSLDDLIANTPADGIITGTGRVDDHDVAVLAYDYTVLAGTQGYFNHRKTDRLLAVAKQRRLPVVLFAEGGGGRPGDTDTHDLIAAGLNVSTFAMLGSLSGVVPTVGIVTGRCFAGNAALLGSCDVIIATADSNVGMAGPAMIEGGGLGSFRPEDIGPMDVQSPNGVVDILVDSDGDAIEAAQRYLSYFTTPHTSWTAADQRRLRHVIGENRKQVYDIRELVSIIADEGSVLELRRDFGTGAITALIRVEGQAMGLVANNPAHLGGAIDADAADKMARFLQLCDAHGLPVVSLCDTPGFMVGPESEKAATVRHFGRLFVIGAHLRIPMITIIVRKGYGLGAQAMAAGGFSRPTATVSWPTGEIGGMGLEGAVRLGYSKELEAIDDPKAREARYRELLDAHYETGKAINGAMKHEFDEVIDPVDTRRWIVASFGGWTPGPVEGGRYIDTW</sequence>
<keyword evidence="5 8" id="KW-0547">Nucleotide-binding</keyword>
<feature type="domain" description="ATP-grasp" evidence="9">
    <location>
        <begin position="112"/>
        <end position="317"/>
    </location>
</feature>
<dbReference type="InterPro" id="IPR011053">
    <property type="entry name" value="Single_hybrid_motif"/>
</dbReference>
<dbReference type="UniPathway" id="UPA00655">
    <property type="reaction ID" value="UER00711"/>
</dbReference>
<dbReference type="InterPro" id="IPR016185">
    <property type="entry name" value="PreATP-grasp_dom_sf"/>
</dbReference>
<dbReference type="EMBL" id="RDBF01000008">
    <property type="protein sequence ID" value="RLV55348.1"/>
    <property type="molecule type" value="Genomic_DNA"/>
</dbReference>
<dbReference type="RefSeq" id="WP_121794688.1">
    <property type="nucleotide sequence ID" value="NZ_RDBF01000008.1"/>
</dbReference>
<evidence type="ECO:0000259" key="11">
    <source>
        <dbReference type="PROSITE" id="PS50980"/>
    </source>
</evidence>
<dbReference type="Gene3D" id="2.40.50.100">
    <property type="match status" value="1"/>
</dbReference>
<feature type="domain" description="Biotin carboxylation" evidence="10">
    <location>
        <begin position="1"/>
        <end position="450"/>
    </location>
</feature>
<dbReference type="PROSITE" id="PS50980">
    <property type="entry name" value="COA_CT_NTER"/>
    <property type="match status" value="1"/>
</dbReference>
<dbReference type="SUPFAM" id="SSF51230">
    <property type="entry name" value="Single hybrid motif"/>
    <property type="match status" value="1"/>
</dbReference>
<dbReference type="SUPFAM" id="SSF52440">
    <property type="entry name" value="PreATP-grasp domain"/>
    <property type="match status" value="1"/>
</dbReference>
<keyword evidence="6 8" id="KW-0067">ATP-binding</keyword>
<dbReference type="GO" id="GO:0046872">
    <property type="term" value="F:metal ion binding"/>
    <property type="evidence" value="ECO:0007669"/>
    <property type="project" value="InterPro"/>
</dbReference>
<dbReference type="InterPro" id="IPR011762">
    <property type="entry name" value="COA_CT_N"/>
</dbReference>
<dbReference type="InterPro" id="IPR005481">
    <property type="entry name" value="BC-like_N"/>
</dbReference>
<evidence type="ECO:0000259" key="9">
    <source>
        <dbReference type="PROSITE" id="PS50975"/>
    </source>
</evidence>
<dbReference type="EC" id="6.4.1.2" evidence="3"/>
<keyword evidence="7" id="KW-0511">Multifunctional enzyme</keyword>
<comment type="caution">
    <text evidence="13">The sequence shown here is derived from an EMBL/GenBank/DDBJ whole genome shotgun (WGS) entry which is preliminary data.</text>
</comment>
<dbReference type="SUPFAM" id="SSF56059">
    <property type="entry name" value="Glutathione synthetase ATP-binding domain-like"/>
    <property type="match status" value="1"/>
</dbReference>
<evidence type="ECO:0000256" key="5">
    <source>
        <dbReference type="ARBA" id="ARBA00022741"/>
    </source>
</evidence>
<dbReference type="Pfam" id="PF00289">
    <property type="entry name" value="Biotin_carb_N"/>
    <property type="match status" value="1"/>
</dbReference>
<dbReference type="Pfam" id="PF01039">
    <property type="entry name" value="Carboxyl_trans"/>
    <property type="match status" value="1"/>
</dbReference>
<comment type="pathway">
    <text evidence="2">Lipid metabolism; malonyl-CoA biosynthesis; malonyl-CoA from acetyl-CoA: step 1/1.</text>
</comment>
<evidence type="ECO:0000256" key="3">
    <source>
        <dbReference type="ARBA" id="ARBA00013058"/>
    </source>
</evidence>
<dbReference type="InterPro" id="IPR051602">
    <property type="entry name" value="ACC_Biotin_Carboxylase"/>
</dbReference>
<gene>
    <name evidence="13" type="ORF">D9V41_11345</name>
</gene>
<dbReference type="GO" id="GO:0003989">
    <property type="term" value="F:acetyl-CoA carboxylase activity"/>
    <property type="evidence" value="ECO:0007669"/>
    <property type="project" value="UniProtKB-EC"/>
</dbReference>
<dbReference type="SMART" id="SM00878">
    <property type="entry name" value="Biotin_carb_C"/>
    <property type="match status" value="1"/>
</dbReference>
<dbReference type="OrthoDB" id="5240504at2"/>
<dbReference type="InterPro" id="IPR011763">
    <property type="entry name" value="COA_CT_C"/>
</dbReference>
<organism evidence="13 14">
    <name type="scientific">Aeromicrobium phragmitis</name>
    <dbReference type="NCBI Taxonomy" id="2478914"/>
    <lineage>
        <taxon>Bacteria</taxon>
        <taxon>Bacillati</taxon>
        <taxon>Actinomycetota</taxon>
        <taxon>Actinomycetes</taxon>
        <taxon>Propionibacteriales</taxon>
        <taxon>Nocardioidaceae</taxon>
        <taxon>Aeromicrobium</taxon>
    </lineage>
</organism>
<proteinExistence type="predicted"/>
<dbReference type="PROSITE" id="PS50979">
    <property type="entry name" value="BC"/>
    <property type="match status" value="1"/>
</dbReference>
<keyword evidence="4" id="KW-0436">Ligase</keyword>
<evidence type="ECO:0000256" key="1">
    <source>
        <dbReference type="ARBA" id="ARBA00001953"/>
    </source>
</evidence>
<dbReference type="SUPFAM" id="SSF52096">
    <property type="entry name" value="ClpP/crotonase"/>
    <property type="match status" value="2"/>
</dbReference>
<evidence type="ECO:0000256" key="6">
    <source>
        <dbReference type="ARBA" id="ARBA00022840"/>
    </source>
</evidence>
<dbReference type="Pfam" id="PF02785">
    <property type="entry name" value="Biotin_carb_C"/>
    <property type="match status" value="1"/>
</dbReference>
<dbReference type="Pfam" id="PF02786">
    <property type="entry name" value="CPSase_L_D2"/>
    <property type="match status" value="1"/>
</dbReference>
<dbReference type="Gene3D" id="3.30.470.20">
    <property type="entry name" value="ATP-grasp fold, B domain"/>
    <property type="match status" value="1"/>
</dbReference>
<evidence type="ECO:0000256" key="7">
    <source>
        <dbReference type="ARBA" id="ARBA00023268"/>
    </source>
</evidence>
<protein>
    <recommendedName>
        <fullName evidence="3">acetyl-CoA carboxylase</fullName>
        <ecNumber evidence="3">6.4.1.2</ecNumber>
    </recommendedName>
</protein>
<dbReference type="Pfam" id="PF00364">
    <property type="entry name" value="Biotin_lipoyl"/>
    <property type="match status" value="1"/>
</dbReference>
<dbReference type="PANTHER" id="PTHR48095:SF5">
    <property type="entry name" value="BLL7292 PROTEIN"/>
    <property type="match status" value="1"/>
</dbReference>
<dbReference type="GO" id="GO:0005524">
    <property type="term" value="F:ATP binding"/>
    <property type="evidence" value="ECO:0007669"/>
    <property type="project" value="UniProtKB-UniRule"/>
</dbReference>
<dbReference type="CDD" id="cd06850">
    <property type="entry name" value="biotinyl_domain"/>
    <property type="match status" value="1"/>
</dbReference>
<dbReference type="InterPro" id="IPR011761">
    <property type="entry name" value="ATP-grasp"/>
</dbReference>
<dbReference type="InterPro" id="IPR000089">
    <property type="entry name" value="Biotin_lipoyl"/>
</dbReference>
<evidence type="ECO:0000259" key="10">
    <source>
        <dbReference type="PROSITE" id="PS50979"/>
    </source>
</evidence>
<dbReference type="PROSITE" id="PS50989">
    <property type="entry name" value="COA_CT_CTER"/>
    <property type="match status" value="1"/>
</dbReference>
<feature type="domain" description="CoA carboxyltransferase N-terminal" evidence="11">
    <location>
        <begin position="550"/>
        <end position="811"/>
    </location>
</feature>
<dbReference type="GO" id="GO:2001295">
    <property type="term" value="P:malonyl-CoA biosynthetic process"/>
    <property type="evidence" value="ECO:0007669"/>
    <property type="project" value="UniProtKB-UniPathway"/>
</dbReference>
<dbReference type="PANTHER" id="PTHR48095">
    <property type="entry name" value="PYRUVATE CARBOXYLASE SUBUNIT A"/>
    <property type="match status" value="1"/>
</dbReference>
<dbReference type="Proteomes" id="UP000282515">
    <property type="component" value="Unassembled WGS sequence"/>
</dbReference>
<comment type="cofactor">
    <cofactor evidence="1">
        <name>biotin</name>
        <dbReference type="ChEBI" id="CHEBI:57586"/>
    </cofactor>
</comment>
<dbReference type="InterPro" id="IPR034733">
    <property type="entry name" value="AcCoA_carboxyl_beta"/>
</dbReference>
<dbReference type="InterPro" id="IPR005479">
    <property type="entry name" value="CPAse_ATP-bd"/>
</dbReference>
<dbReference type="InterPro" id="IPR011764">
    <property type="entry name" value="Biotin_carboxylation_dom"/>
</dbReference>
<dbReference type="PROSITE" id="PS00867">
    <property type="entry name" value="CPSASE_2"/>
    <property type="match status" value="1"/>
</dbReference>
<keyword evidence="14" id="KW-1185">Reference proteome</keyword>
<reference evidence="13 14" key="1">
    <citation type="submission" date="2018-10" db="EMBL/GenBank/DDBJ databases">
        <title>Aeromicrobium sp. 9W16Y-2 whole genome shotgun sequence.</title>
        <authorList>
            <person name="Li F."/>
        </authorList>
    </citation>
    <scope>NUCLEOTIDE SEQUENCE [LARGE SCALE GENOMIC DNA]</scope>
    <source>
        <strain evidence="13 14">9W16Y-2</strain>
    </source>
</reference>
<evidence type="ECO:0000259" key="12">
    <source>
        <dbReference type="PROSITE" id="PS50989"/>
    </source>
</evidence>
<evidence type="ECO:0000256" key="4">
    <source>
        <dbReference type="ARBA" id="ARBA00022598"/>
    </source>
</evidence>
<dbReference type="PROSITE" id="PS50975">
    <property type="entry name" value="ATP_GRASP"/>
    <property type="match status" value="1"/>
</dbReference>
<evidence type="ECO:0000313" key="13">
    <source>
        <dbReference type="EMBL" id="RLV55348.1"/>
    </source>
</evidence>
<dbReference type="InterPro" id="IPR011054">
    <property type="entry name" value="Rudment_hybrid_motif"/>
</dbReference>
<dbReference type="InterPro" id="IPR029045">
    <property type="entry name" value="ClpP/crotonase-like_dom_sf"/>
</dbReference>
<feature type="domain" description="CoA carboxyltransferase C-terminal" evidence="12">
    <location>
        <begin position="804"/>
        <end position="1059"/>
    </location>
</feature>
<dbReference type="Gene3D" id="3.90.226.10">
    <property type="entry name" value="2-enoyl-CoA Hydratase, Chain A, domain 1"/>
    <property type="match status" value="2"/>
</dbReference>
<evidence type="ECO:0000313" key="14">
    <source>
        <dbReference type="Proteomes" id="UP000282515"/>
    </source>
</evidence>
<dbReference type="InterPro" id="IPR005482">
    <property type="entry name" value="Biotin_COase_C"/>
</dbReference>